<dbReference type="VEuPathDB" id="CryptoDB:Cvel_26638"/>
<feature type="compositionally biased region" description="Polar residues" evidence="1">
    <location>
        <begin position="58"/>
        <end position="68"/>
    </location>
</feature>
<feature type="compositionally biased region" description="Basic and acidic residues" evidence="1">
    <location>
        <begin position="19"/>
        <end position="44"/>
    </location>
</feature>
<accession>A0A0G4HE35</accession>
<reference evidence="2" key="1">
    <citation type="submission" date="2014-11" db="EMBL/GenBank/DDBJ databases">
        <authorList>
            <person name="Otto D Thomas"/>
            <person name="Naeem Raeece"/>
        </authorList>
    </citation>
    <scope>NUCLEOTIDE SEQUENCE</scope>
</reference>
<evidence type="ECO:0000256" key="1">
    <source>
        <dbReference type="SAM" id="MobiDB-lite"/>
    </source>
</evidence>
<dbReference type="EMBL" id="CDMZ01002422">
    <property type="protein sequence ID" value="CEM42308.1"/>
    <property type="molecule type" value="Genomic_DNA"/>
</dbReference>
<sequence>MDQDRDFGKTSSRFLPCSSDERTDADRRLPQTEKRTKQCPEGRPKERRRLLRSRGSIESPQTPRTSLETEPDRRRP</sequence>
<gene>
    <name evidence="2" type="ORF">Cvel_26638</name>
</gene>
<evidence type="ECO:0000313" key="2">
    <source>
        <dbReference type="EMBL" id="CEM42308.1"/>
    </source>
</evidence>
<name>A0A0G4HE35_9ALVE</name>
<protein>
    <submittedName>
        <fullName evidence="2">Uncharacterized protein</fullName>
    </submittedName>
</protein>
<proteinExistence type="predicted"/>
<organism evidence="2">
    <name type="scientific">Chromera velia CCMP2878</name>
    <dbReference type="NCBI Taxonomy" id="1169474"/>
    <lineage>
        <taxon>Eukaryota</taxon>
        <taxon>Sar</taxon>
        <taxon>Alveolata</taxon>
        <taxon>Colpodellida</taxon>
        <taxon>Chromeraceae</taxon>
        <taxon>Chromera</taxon>
    </lineage>
</organism>
<dbReference type="AlphaFoldDB" id="A0A0G4HE35"/>
<feature type="region of interest" description="Disordered" evidence="1">
    <location>
        <begin position="1"/>
        <end position="76"/>
    </location>
</feature>